<keyword evidence="1" id="KW-0328">Glycosyltransferase</keyword>
<gene>
    <name evidence="4" type="ORF">METZ01_LOCUS272929</name>
</gene>
<evidence type="ECO:0000313" key="4">
    <source>
        <dbReference type="EMBL" id="SVC20075.1"/>
    </source>
</evidence>
<name>A0A382K8U5_9ZZZZ</name>
<evidence type="ECO:0000256" key="1">
    <source>
        <dbReference type="ARBA" id="ARBA00022676"/>
    </source>
</evidence>
<dbReference type="GO" id="GO:0000162">
    <property type="term" value="P:L-tryptophan biosynthetic process"/>
    <property type="evidence" value="ECO:0007669"/>
    <property type="project" value="InterPro"/>
</dbReference>
<dbReference type="Gene3D" id="1.20.970.10">
    <property type="entry name" value="Transferase, Pyrimidine Nucleoside Phosphorylase, Chain C"/>
    <property type="match status" value="1"/>
</dbReference>
<dbReference type="GO" id="GO:0005829">
    <property type="term" value="C:cytosol"/>
    <property type="evidence" value="ECO:0007669"/>
    <property type="project" value="TreeGrafter"/>
</dbReference>
<protein>
    <recommendedName>
        <fullName evidence="3">Glycosyl transferase family 3 N-terminal domain-containing protein</fullName>
    </recommendedName>
</protein>
<feature type="domain" description="Glycosyl transferase family 3 N-terminal" evidence="3">
    <location>
        <begin position="3"/>
        <end position="67"/>
    </location>
</feature>
<dbReference type="Pfam" id="PF02885">
    <property type="entry name" value="Glycos_trans_3N"/>
    <property type="match status" value="1"/>
</dbReference>
<proteinExistence type="predicted"/>
<dbReference type="SUPFAM" id="SSF47648">
    <property type="entry name" value="Nucleoside phosphorylase/phosphoribosyltransferase N-terminal domain"/>
    <property type="match status" value="1"/>
</dbReference>
<dbReference type="InterPro" id="IPR005940">
    <property type="entry name" value="Anthranilate_Pribosyl_Tfrase"/>
</dbReference>
<accession>A0A382K8U5</accession>
<dbReference type="PANTHER" id="PTHR43285:SF2">
    <property type="entry name" value="ANTHRANILATE PHOSPHORIBOSYLTRANSFERASE"/>
    <property type="match status" value="1"/>
</dbReference>
<reference evidence="4" key="1">
    <citation type="submission" date="2018-05" db="EMBL/GenBank/DDBJ databases">
        <authorList>
            <person name="Lanie J.A."/>
            <person name="Ng W.-L."/>
            <person name="Kazmierczak K.M."/>
            <person name="Andrzejewski T.M."/>
            <person name="Davidsen T.M."/>
            <person name="Wayne K.J."/>
            <person name="Tettelin H."/>
            <person name="Glass J.I."/>
            <person name="Rusch D."/>
            <person name="Podicherti R."/>
            <person name="Tsui H.-C.T."/>
            <person name="Winkler M.E."/>
        </authorList>
    </citation>
    <scope>NUCLEOTIDE SEQUENCE</scope>
</reference>
<keyword evidence="2" id="KW-0808">Transferase</keyword>
<dbReference type="InterPro" id="IPR036320">
    <property type="entry name" value="Glycosyl_Trfase_fam3_N_dom_sf"/>
</dbReference>
<evidence type="ECO:0000259" key="3">
    <source>
        <dbReference type="Pfam" id="PF02885"/>
    </source>
</evidence>
<dbReference type="InterPro" id="IPR035902">
    <property type="entry name" value="Nuc_phospho_transferase"/>
</dbReference>
<dbReference type="InterPro" id="IPR017459">
    <property type="entry name" value="Glycosyl_Trfase_fam3_N_dom"/>
</dbReference>
<sequence>MTSIIKRVATGPELSKSISYEESRAGMRLVLEGLADPVQAAVFLIGLRMKRETDDENKGILQGIRDKTKTVVADVDELVDIADPYNGYGRSLPSSPFLPVLFAESGVPAVSHGVETVGTKFGVTHHQILQAAGVSVELTGEEAGKQISNPEIGWAYVDQSQFCPSLFGMAEFRKKIVKRAAISTAEVLNGPVRRRNKKHLLTGYVHNEYPPIYTMLARHSGFNSAFLMRGTEGCVTPSLRKRSEFVRYWEQSEDVVVEADPSKIGIEQENRPVPIPHALMPIIDREFGPDENNAEIAKLAAKEGLAAIEGGGECHM</sequence>
<evidence type="ECO:0000256" key="2">
    <source>
        <dbReference type="ARBA" id="ARBA00022679"/>
    </source>
</evidence>
<dbReference type="SUPFAM" id="SSF52418">
    <property type="entry name" value="Nucleoside phosphorylase/phosphoribosyltransferase catalytic domain"/>
    <property type="match status" value="1"/>
</dbReference>
<dbReference type="PANTHER" id="PTHR43285">
    <property type="entry name" value="ANTHRANILATE PHOSPHORIBOSYLTRANSFERASE"/>
    <property type="match status" value="1"/>
</dbReference>
<dbReference type="GO" id="GO:0004048">
    <property type="term" value="F:anthranilate phosphoribosyltransferase activity"/>
    <property type="evidence" value="ECO:0007669"/>
    <property type="project" value="InterPro"/>
</dbReference>
<dbReference type="EMBL" id="UINC01078722">
    <property type="protein sequence ID" value="SVC20075.1"/>
    <property type="molecule type" value="Genomic_DNA"/>
</dbReference>
<dbReference type="AlphaFoldDB" id="A0A382K8U5"/>
<organism evidence="4">
    <name type="scientific">marine metagenome</name>
    <dbReference type="NCBI Taxonomy" id="408172"/>
    <lineage>
        <taxon>unclassified sequences</taxon>
        <taxon>metagenomes</taxon>
        <taxon>ecological metagenomes</taxon>
    </lineage>
</organism>
<dbReference type="Gene3D" id="3.40.1030.10">
    <property type="entry name" value="Nucleoside phosphorylase/phosphoribosyltransferase catalytic domain"/>
    <property type="match status" value="1"/>
</dbReference>